<gene>
    <name evidence="1" type="ORF">HXL68_13230</name>
</gene>
<sequence>METIGTWWTTAGFAAFDRFVVGGKMLLADRSHRPVAGTLRVSAAAAANPVKG</sequence>
<protein>
    <submittedName>
        <fullName evidence="1">Uncharacterized protein</fullName>
    </submittedName>
</protein>
<accession>A0A930BXV5</accession>
<dbReference type="EMBL" id="JABZMI010000323">
    <property type="protein sequence ID" value="MBF1165988.1"/>
    <property type="molecule type" value="Genomic_DNA"/>
</dbReference>
<dbReference type="Proteomes" id="UP000718593">
    <property type="component" value="Unassembled WGS sequence"/>
</dbReference>
<reference evidence="1" key="1">
    <citation type="submission" date="2020-04" db="EMBL/GenBank/DDBJ databases">
        <title>Deep metagenomics examines the oral microbiome during advanced dental caries in children, revealing novel taxa and co-occurrences with host molecules.</title>
        <authorList>
            <person name="Baker J.L."/>
            <person name="Morton J.T."/>
            <person name="Dinis M."/>
            <person name="Alvarez R."/>
            <person name="Tran N.C."/>
            <person name="Knight R."/>
            <person name="Edlund A."/>
        </authorList>
    </citation>
    <scope>NUCLEOTIDE SEQUENCE</scope>
    <source>
        <strain evidence="1">JCVI_32_bin.24</strain>
    </source>
</reference>
<evidence type="ECO:0000313" key="1">
    <source>
        <dbReference type="EMBL" id="MBF1165988.1"/>
    </source>
</evidence>
<dbReference type="AlphaFoldDB" id="A0A930BXV5"/>
<proteinExistence type="predicted"/>
<organism evidence="1 2">
    <name type="scientific">Dechloromonas agitata</name>
    <dbReference type="NCBI Taxonomy" id="73030"/>
    <lineage>
        <taxon>Bacteria</taxon>
        <taxon>Pseudomonadati</taxon>
        <taxon>Pseudomonadota</taxon>
        <taxon>Betaproteobacteria</taxon>
        <taxon>Rhodocyclales</taxon>
        <taxon>Azonexaceae</taxon>
        <taxon>Dechloromonas</taxon>
    </lineage>
</organism>
<name>A0A930BXV5_9RHOO</name>
<evidence type="ECO:0000313" key="2">
    <source>
        <dbReference type="Proteomes" id="UP000718593"/>
    </source>
</evidence>
<comment type="caution">
    <text evidence="1">The sequence shown here is derived from an EMBL/GenBank/DDBJ whole genome shotgun (WGS) entry which is preliminary data.</text>
</comment>